<dbReference type="InterPro" id="IPR050648">
    <property type="entry name" value="F-box_LRR-repeat"/>
</dbReference>
<dbReference type="EMBL" id="JBEAFC010000007">
    <property type="protein sequence ID" value="KAL1548521.1"/>
    <property type="molecule type" value="Genomic_DNA"/>
</dbReference>
<dbReference type="SUPFAM" id="SSF52047">
    <property type="entry name" value="RNI-like"/>
    <property type="match status" value="1"/>
</dbReference>
<gene>
    <name evidence="1" type="ORF">AAHA92_16741</name>
</gene>
<dbReference type="InterPro" id="IPR001611">
    <property type="entry name" value="Leu-rich_rpt"/>
</dbReference>
<name>A0ABD1GWI3_SALDI</name>
<dbReference type="PANTHER" id="PTHR13382">
    <property type="entry name" value="MITOCHONDRIAL ATP SYNTHASE COUPLING FACTOR B"/>
    <property type="match status" value="1"/>
</dbReference>
<evidence type="ECO:0000313" key="2">
    <source>
        <dbReference type="Proteomes" id="UP001567538"/>
    </source>
</evidence>
<reference evidence="1 2" key="1">
    <citation type="submission" date="2024-06" db="EMBL/GenBank/DDBJ databases">
        <title>A chromosome level genome sequence of Diviner's sage (Salvia divinorum).</title>
        <authorList>
            <person name="Ford S.A."/>
            <person name="Ro D.-K."/>
            <person name="Ness R.W."/>
            <person name="Phillips M.A."/>
        </authorList>
    </citation>
    <scope>NUCLEOTIDE SEQUENCE [LARGE SCALE GENOMIC DNA]</scope>
    <source>
        <strain evidence="1">SAF-2024a</strain>
        <tissue evidence="1">Leaf</tissue>
    </source>
</reference>
<dbReference type="SMART" id="SM00367">
    <property type="entry name" value="LRR_CC"/>
    <property type="match status" value="2"/>
</dbReference>
<proteinExistence type="predicted"/>
<dbReference type="InterPro" id="IPR006553">
    <property type="entry name" value="Leu-rich_rpt_Cys-con_subtyp"/>
</dbReference>
<dbReference type="PANTHER" id="PTHR13382:SF76">
    <property type="entry name" value="F-BOX AND LEUCINE-RICH REPEAT PROTEIN 14-RELATED"/>
    <property type="match status" value="1"/>
</dbReference>
<comment type="caution">
    <text evidence="1">The sequence shown here is derived from an EMBL/GenBank/DDBJ whole genome shotgun (WGS) entry which is preliminary data.</text>
</comment>
<organism evidence="1 2">
    <name type="scientific">Salvia divinorum</name>
    <name type="common">Maria pastora</name>
    <name type="synonym">Diviner's sage</name>
    <dbReference type="NCBI Taxonomy" id="28513"/>
    <lineage>
        <taxon>Eukaryota</taxon>
        <taxon>Viridiplantae</taxon>
        <taxon>Streptophyta</taxon>
        <taxon>Embryophyta</taxon>
        <taxon>Tracheophyta</taxon>
        <taxon>Spermatophyta</taxon>
        <taxon>Magnoliopsida</taxon>
        <taxon>eudicotyledons</taxon>
        <taxon>Gunneridae</taxon>
        <taxon>Pentapetalae</taxon>
        <taxon>asterids</taxon>
        <taxon>lamiids</taxon>
        <taxon>Lamiales</taxon>
        <taxon>Lamiaceae</taxon>
        <taxon>Nepetoideae</taxon>
        <taxon>Mentheae</taxon>
        <taxon>Salviinae</taxon>
        <taxon>Salvia</taxon>
        <taxon>Salvia subgen. Calosphace</taxon>
    </lineage>
</organism>
<protein>
    <submittedName>
        <fullName evidence="1">Uncharacterized protein</fullName>
    </submittedName>
</protein>
<dbReference type="Pfam" id="PF13516">
    <property type="entry name" value="LRR_6"/>
    <property type="match status" value="1"/>
</dbReference>
<dbReference type="AlphaFoldDB" id="A0ABD1GWI3"/>
<sequence>MDCISLRERYSQFPSAVFCKTDSCSCGQGCSLHQLNVSGCHQIGDAGIIAIARRSPDLNSLDISVLQNMGYNSIYDGTRKCTLLESCHMVYCPGITEAGVATIVATCTRLKNILVEKWKVNSRTKRRAGSIISYLCVDL</sequence>
<keyword evidence="2" id="KW-1185">Reference proteome</keyword>
<accession>A0ABD1GWI3</accession>
<dbReference type="Gene3D" id="3.80.10.10">
    <property type="entry name" value="Ribonuclease Inhibitor"/>
    <property type="match status" value="1"/>
</dbReference>
<evidence type="ECO:0000313" key="1">
    <source>
        <dbReference type="EMBL" id="KAL1548521.1"/>
    </source>
</evidence>
<dbReference type="Proteomes" id="UP001567538">
    <property type="component" value="Unassembled WGS sequence"/>
</dbReference>
<dbReference type="InterPro" id="IPR032675">
    <property type="entry name" value="LRR_dom_sf"/>
</dbReference>